<evidence type="ECO:0000313" key="2">
    <source>
        <dbReference type="EMBL" id="GAV06845.1"/>
    </source>
</evidence>
<keyword evidence="3" id="KW-1185">Reference proteome</keyword>
<dbReference type="Proteomes" id="UP000186922">
    <property type="component" value="Unassembled WGS sequence"/>
</dbReference>
<dbReference type="AlphaFoldDB" id="A0A1D1VZP2"/>
<keyword evidence="1" id="KW-0732">Signal</keyword>
<organism evidence="2 3">
    <name type="scientific">Ramazzottius varieornatus</name>
    <name type="common">Water bear</name>
    <name type="synonym">Tardigrade</name>
    <dbReference type="NCBI Taxonomy" id="947166"/>
    <lineage>
        <taxon>Eukaryota</taxon>
        <taxon>Metazoa</taxon>
        <taxon>Ecdysozoa</taxon>
        <taxon>Tardigrada</taxon>
        <taxon>Eutardigrada</taxon>
        <taxon>Parachela</taxon>
        <taxon>Hypsibioidea</taxon>
        <taxon>Ramazzottiidae</taxon>
        <taxon>Ramazzottius</taxon>
    </lineage>
</organism>
<accession>A0A1D1VZP2</accession>
<protein>
    <recommendedName>
        <fullName evidence="4">Ig-like domain-containing protein</fullName>
    </recommendedName>
</protein>
<dbReference type="EMBL" id="BDGG01000014">
    <property type="protein sequence ID" value="GAV06845.1"/>
    <property type="molecule type" value="Genomic_DNA"/>
</dbReference>
<feature type="signal peptide" evidence="1">
    <location>
        <begin position="1"/>
        <end position="18"/>
    </location>
</feature>
<reference evidence="2 3" key="1">
    <citation type="journal article" date="2016" name="Nat. Commun.">
        <title>Extremotolerant tardigrade genome and improved radiotolerance of human cultured cells by tardigrade-unique protein.</title>
        <authorList>
            <person name="Hashimoto T."/>
            <person name="Horikawa D.D."/>
            <person name="Saito Y."/>
            <person name="Kuwahara H."/>
            <person name="Kozuka-Hata H."/>
            <person name="Shin-I T."/>
            <person name="Minakuchi Y."/>
            <person name="Ohishi K."/>
            <person name="Motoyama A."/>
            <person name="Aizu T."/>
            <person name="Enomoto A."/>
            <person name="Kondo K."/>
            <person name="Tanaka S."/>
            <person name="Hara Y."/>
            <person name="Koshikawa S."/>
            <person name="Sagara H."/>
            <person name="Miura T."/>
            <person name="Yokobori S."/>
            <person name="Miyagawa K."/>
            <person name="Suzuki Y."/>
            <person name="Kubo T."/>
            <person name="Oyama M."/>
            <person name="Kohara Y."/>
            <person name="Fujiyama A."/>
            <person name="Arakawa K."/>
            <person name="Katayama T."/>
            <person name="Toyoda A."/>
            <person name="Kunieda T."/>
        </authorList>
    </citation>
    <scope>NUCLEOTIDE SEQUENCE [LARGE SCALE GENOMIC DNA]</scope>
    <source>
        <strain evidence="2 3">YOKOZUNA-1</strain>
    </source>
</reference>
<evidence type="ECO:0000256" key="1">
    <source>
        <dbReference type="SAM" id="SignalP"/>
    </source>
</evidence>
<dbReference type="PROSITE" id="PS51257">
    <property type="entry name" value="PROKAR_LIPOPROTEIN"/>
    <property type="match status" value="1"/>
</dbReference>
<sequence length="266" mass="28576">MAFRVFVLVCLAFATGCAYQNVNNGASIITFPGDVRSGALDNREFQNQFKHGILDRLLRGKKMKVSVEETRRLTYEQDEECNDCNQPTQSIVTERPLPPGPILIRYGGSTIFVPCSAQSTQILYTGLSATSPLPITWHGKLQSSSDVSDVSQAIVFVVGPDSNGNYAPAVTQPLGTVYQTYEIWVTDSLGRRSTSVFVTFEIQSGNSCGSTTSSTTWTTDTTMAEETTIATVAPVSSCDPCTGIGGSGDCKDCFECEIISGGVCQP</sequence>
<comment type="caution">
    <text evidence="2">The sequence shown here is derived from an EMBL/GenBank/DDBJ whole genome shotgun (WGS) entry which is preliminary data.</text>
</comment>
<feature type="chain" id="PRO_5008899027" description="Ig-like domain-containing protein" evidence="1">
    <location>
        <begin position="19"/>
        <end position="266"/>
    </location>
</feature>
<name>A0A1D1VZP2_RAMVA</name>
<proteinExistence type="predicted"/>
<gene>
    <name evidence="2" type="primary">RvY_16766</name>
    <name evidence="2" type="synonym">RvY_16766.1</name>
    <name evidence="2" type="ORF">RvY_16766-1</name>
</gene>
<evidence type="ECO:0000313" key="3">
    <source>
        <dbReference type="Proteomes" id="UP000186922"/>
    </source>
</evidence>
<evidence type="ECO:0008006" key="4">
    <source>
        <dbReference type="Google" id="ProtNLM"/>
    </source>
</evidence>